<dbReference type="EC" id="2.3.-.-" evidence="3"/>
<gene>
    <name evidence="3" type="ORF">ACFFJ6_20970</name>
</gene>
<keyword evidence="4" id="KW-1185">Reference proteome</keyword>
<comment type="caution">
    <text evidence="3">The sequence shown here is derived from an EMBL/GenBank/DDBJ whole genome shotgun (WGS) entry which is preliminary data.</text>
</comment>
<reference evidence="3 4" key="1">
    <citation type="submission" date="2024-09" db="EMBL/GenBank/DDBJ databases">
        <authorList>
            <person name="Sun Q."/>
            <person name="Mori K."/>
        </authorList>
    </citation>
    <scope>NUCLEOTIDE SEQUENCE [LARGE SCALE GENOMIC DNA]</scope>
    <source>
        <strain evidence="3 4">KCTC 23279</strain>
    </source>
</reference>
<evidence type="ECO:0000313" key="3">
    <source>
        <dbReference type="EMBL" id="MFC0242975.1"/>
    </source>
</evidence>
<dbReference type="EMBL" id="JBHLWM010000008">
    <property type="protein sequence ID" value="MFC0242975.1"/>
    <property type="molecule type" value="Genomic_DNA"/>
</dbReference>
<keyword evidence="3" id="KW-0012">Acyltransferase</keyword>
<feature type="transmembrane region" description="Helical" evidence="1">
    <location>
        <begin position="65"/>
        <end position="83"/>
    </location>
</feature>
<dbReference type="InterPro" id="IPR050879">
    <property type="entry name" value="Acyltransferase_3"/>
</dbReference>
<name>A0ABV6EXN9_9BRAD</name>
<sequence length="365" mass="39574">MPADVTLPLRRTTDAATIVRSATKLDGIQALRALAANAVLLAHLTVIERKYNHGVVLLPGWFDGGVFGVDVFFVISGFIMASLTTRSWTGFAGARAVRILPPYWFYTTLVLVASLIRPQWVNSALDQAPSIWRSYLLIPGSTFPLLAVGWTLIHEAYFYVVFALILALRLPYAVAVAGWAGIIGAVWLLFPAEAQNQASFPMLALAVNPLTFEFIGGVLVALALRRFGPRYPAVVLAVGVVALLASIGLTPDRMSLTYSDGLWLRIGLIGLPCAAIVYGMAGLELHQRLGLPSWMMRLGDASYSTYLAHVLVASAIGRAMVVLPFGGVAYEVILLVACMVMANVVGLFSFRWLETPMIRLGRKLV</sequence>
<keyword evidence="1" id="KW-0812">Transmembrane</keyword>
<dbReference type="RefSeq" id="WP_378391467.1">
    <property type="nucleotide sequence ID" value="NZ_JBHLWM010000008.1"/>
</dbReference>
<evidence type="ECO:0000313" key="4">
    <source>
        <dbReference type="Proteomes" id="UP001589775"/>
    </source>
</evidence>
<dbReference type="Pfam" id="PF01757">
    <property type="entry name" value="Acyl_transf_3"/>
    <property type="match status" value="1"/>
</dbReference>
<feature type="transmembrane region" description="Helical" evidence="1">
    <location>
        <begin position="132"/>
        <end position="153"/>
    </location>
</feature>
<dbReference type="GO" id="GO:0016746">
    <property type="term" value="F:acyltransferase activity"/>
    <property type="evidence" value="ECO:0007669"/>
    <property type="project" value="UniProtKB-KW"/>
</dbReference>
<feature type="domain" description="Acyltransferase 3" evidence="2">
    <location>
        <begin position="27"/>
        <end position="342"/>
    </location>
</feature>
<feature type="transmembrane region" description="Helical" evidence="1">
    <location>
        <begin position="306"/>
        <end position="326"/>
    </location>
</feature>
<feature type="transmembrane region" description="Helical" evidence="1">
    <location>
        <begin position="103"/>
        <end position="120"/>
    </location>
</feature>
<proteinExistence type="predicted"/>
<keyword evidence="3" id="KW-0808">Transferase</keyword>
<evidence type="ECO:0000256" key="1">
    <source>
        <dbReference type="SAM" id="Phobius"/>
    </source>
</evidence>
<dbReference type="PANTHER" id="PTHR23028">
    <property type="entry name" value="ACETYLTRANSFERASE"/>
    <property type="match status" value="1"/>
</dbReference>
<feature type="transmembrane region" description="Helical" evidence="1">
    <location>
        <begin position="202"/>
        <end position="224"/>
    </location>
</feature>
<accession>A0ABV6EXN9</accession>
<organism evidence="3 4">
    <name type="scientific">Rhodopseudomonas telluris</name>
    <dbReference type="NCBI Taxonomy" id="644215"/>
    <lineage>
        <taxon>Bacteria</taxon>
        <taxon>Pseudomonadati</taxon>
        <taxon>Pseudomonadota</taxon>
        <taxon>Alphaproteobacteria</taxon>
        <taxon>Hyphomicrobiales</taxon>
        <taxon>Nitrobacteraceae</taxon>
        <taxon>Rhodopseudomonas</taxon>
    </lineage>
</organism>
<feature type="transmembrane region" description="Helical" evidence="1">
    <location>
        <begin position="231"/>
        <end position="250"/>
    </location>
</feature>
<keyword evidence="1" id="KW-1133">Transmembrane helix</keyword>
<feature type="transmembrane region" description="Helical" evidence="1">
    <location>
        <begin position="332"/>
        <end position="353"/>
    </location>
</feature>
<keyword evidence="1" id="KW-0472">Membrane</keyword>
<dbReference type="InterPro" id="IPR002656">
    <property type="entry name" value="Acyl_transf_3_dom"/>
</dbReference>
<dbReference type="Proteomes" id="UP001589775">
    <property type="component" value="Unassembled WGS sequence"/>
</dbReference>
<evidence type="ECO:0000259" key="2">
    <source>
        <dbReference type="Pfam" id="PF01757"/>
    </source>
</evidence>
<feature type="transmembrane region" description="Helical" evidence="1">
    <location>
        <begin position="262"/>
        <end position="285"/>
    </location>
</feature>
<dbReference type="PANTHER" id="PTHR23028:SF131">
    <property type="entry name" value="BLR2367 PROTEIN"/>
    <property type="match status" value="1"/>
</dbReference>
<feature type="transmembrane region" description="Helical" evidence="1">
    <location>
        <begin position="160"/>
        <end position="190"/>
    </location>
</feature>
<protein>
    <submittedName>
        <fullName evidence="3">Acyltransferase family protein</fullName>
        <ecNumber evidence="3">2.3.-.-</ecNumber>
    </submittedName>
</protein>